<accession>A0A7V2ZJ26</accession>
<sequence>MSGFVSPGGILAVAIGGAGNIFVGNASGYVLRSTNNGVNWTGSEVVFGAGIKFLRQVGLKWFAATSNGIYRSTNFGVSWELSGLEGNNVNFIAIKSSTDTLTLFASTNDSGVFFSTDNGTTWFSSNSGLPTTNITGLRSTGTYLYAGTGGEGLWRIKINDLITNVDEESYSTIPSQFYLSQNFPNPFNPSTKISWQSPVGSRQILKVYDILGNEVATLVDEFKEAGRYEIEFDARNLSDGIYFYRLQADNFVQTKKMILIK</sequence>
<reference evidence="3" key="1">
    <citation type="journal article" date="2020" name="mSystems">
        <title>Genome- and Community-Level Interaction Insights into Carbon Utilization and Element Cycling Functions of Hydrothermarchaeota in Hydrothermal Sediment.</title>
        <authorList>
            <person name="Zhou Z."/>
            <person name="Liu Y."/>
            <person name="Xu W."/>
            <person name="Pan J."/>
            <person name="Luo Z.H."/>
            <person name="Li M."/>
        </authorList>
    </citation>
    <scope>NUCLEOTIDE SEQUENCE [LARGE SCALE GENOMIC DNA]</scope>
    <source>
        <strain evidence="3">SpSt-479</strain>
    </source>
</reference>
<dbReference type="InterPro" id="IPR015943">
    <property type="entry name" value="WD40/YVTN_repeat-like_dom_sf"/>
</dbReference>
<feature type="domain" description="DUF6242" evidence="2">
    <location>
        <begin position="12"/>
        <end position="137"/>
    </location>
</feature>
<dbReference type="Gene3D" id="2.130.10.10">
    <property type="entry name" value="YVTN repeat-like/Quinoprotein amine dehydrogenase"/>
    <property type="match status" value="1"/>
</dbReference>
<dbReference type="CDD" id="cd15482">
    <property type="entry name" value="Sialidase_non-viral"/>
    <property type="match status" value="1"/>
</dbReference>
<comment type="caution">
    <text evidence="3">The sequence shown here is derived from an EMBL/GenBank/DDBJ whole genome shotgun (WGS) entry which is preliminary data.</text>
</comment>
<protein>
    <submittedName>
        <fullName evidence="3">T9SS type A sorting domain-containing protein</fullName>
    </submittedName>
</protein>
<evidence type="ECO:0000313" key="3">
    <source>
        <dbReference type="EMBL" id="HFI90743.1"/>
    </source>
</evidence>
<dbReference type="Pfam" id="PF18962">
    <property type="entry name" value="Por_Secre_tail"/>
    <property type="match status" value="1"/>
</dbReference>
<dbReference type="SUPFAM" id="SSF110296">
    <property type="entry name" value="Oligoxyloglucan reducing end-specific cellobiohydrolase"/>
    <property type="match status" value="1"/>
</dbReference>
<organism evidence="3">
    <name type="scientific">Ignavibacterium album</name>
    <dbReference type="NCBI Taxonomy" id="591197"/>
    <lineage>
        <taxon>Bacteria</taxon>
        <taxon>Pseudomonadati</taxon>
        <taxon>Ignavibacteriota</taxon>
        <taxon>Ignavibacteria</taxon>
        <taxon>Ignavibacteriales</taxon>
        <taxon>Ignavibacteriaceae</taxon>
        <taxon>Ignavibacterium</taxon>
    </lineage>
</organism>
<feature type="domain" description="Secretion system C-terminal sorting" evidence="1">
    <location>
        <begin position="183"/>
        <end position="258"/>
    </location>
</feature>
<proteinExistence type="predicted"/>
<dbReference type="InterPro" id="IPR026444">
    <property type="entry name" value="Secre_tail"/>
</dbReference>
<name>A0A7V2ZJ26_9BACT</name>
<dbReference type="AlphaFoldDB" id="A0A7V2ZJ26"/>
<dbReference type="InterPro" id="IPR058667">
    <property type="entry name" value="DUF6242_C"/>
</dbReference>
<dbReference type="Pfam" id="PF25852">
    <property type="entry name" value="DUF6242_C"/>
    <property type="match status" value="1"/>
</dbReference>
<dbReference type="EMBL" id="DSUJ01000008">
    <property type="protein sequence ID" value="HFI90743.1"/>
    <property type="molecule type" value="Genomic_DNA"/>
</dbReference>
<dbReference type="Gene3D" id="2.60.40.4070">
    <property type="match status" value="1"/>
</dbReference>
<evidence type="ECO:0000259" key="1">
    <source>
        <dbReference type="Pfam" id="PF18962"/>
    </source>
</evidence>
<gene>
    <name evidence="3" type="ORF">ENS31_04320</name>
</gene>
<dbReference type="NCBIfam" id="TIGR04183">
    <property type="entry name" value="Por_Secre_tail"/>
    <property type="match status" value="1"/>
</dbReference>
<evidence type="ECO:0000259" key="2">
    <source>
        <dbReference type="Pfam" id="PF25852"/>
    </source>
</evidence>